<protein>
    <submittedName>
        <fullName evidence="1">Uncharacterized protein</fullName>
    </submittedName>
</protein>
<dbReference type="Proteomes" id="UP001321473">
    <property type="component" value="Unassembled WGS sequence"/>
</dbReference>
<dbReference type="PANTHER" id="PTHR37984:SF13">
    <property type="entry name" value="RIBONUCLEASE H"/>
    <property type="match status" value="1"/>
</dbReference>
<dbReference type="InterPro" id="IPR050951">
    <property type="entry name" value="Retrovirus_Pol_polyprotein"/>
</dbReference>
<accession>A0AAQ4EAN3</accession>
<comment type="caution">
    <text evidence="1">The sequence shown here is derived from an EMBL/GenBank/DDBJ whole genome shotgun (WGS) entry which is preliminary data.</text>
</comment>
<name>A0AAQ4EAN3_AMBAM</name>
<keyword evidence="2" id="KW-1185">Reference proteome</keyword>
<evidence type="ECO:0000313" key="2">
    <source>
        <dbReference type="Proteomes" id="UP001321473"/>
    </source>
</evidence>
<dbReference type="InterPro" id="IPR043128">
    <property type="entry name" value="Rev_trsase/Diguanyl_cyclase"/>
</dbReference>
<dbReference type="SUPFAM" id="SSF56672">
    <property type="entry name" value="DNA/RNA polymerases"/>
    <property type="match status" value="1"/>
</dbReference>
<dbReference type="Gene3D" id="3.10.10.10">
    <property type="entry name" value="HIV Type 1 Reverse Transcriptase, subunit A, domain 1"/>
    <property type="match status" value="1"/>
</dbReference>
<dbReference type="AlphaFoldDB" id="A0AAQ4EAN3"/>
<dbReference type="EMBL" id="JARKHS020019381">
    <property type="protein sequence ID" value="KAK8771734.1"/>
    <property type="molecule type" value="Genomic_DNA"/>
</dbReference>
<reference evidence="1 2" key="1">
    <citation type="journal article" date="2023" name="Arcadia Sci">
        <title>De novo assembly of a long-read Amblyomma americanum tick genome.</title>
        <authorList>
            <person name="Chou S."/>
            <person name="Poskanzer K.E."/>
            <person name="Rollins M."/>
            <person name="Thuy-Boun P.S."/>
        </authorList>
    </citation>
    <scope>NUCLEOTIDE SEQUENCE [LARGE SCALE GENOMIC DNA]</scope>
    <source>
        <strain evidence="1">F_SG_1</strain>
        <tissue evidence="1">Salivary glands</tissue>
    </source>
</reference>
<organism evidence="1 2">
    <name type="scientific">Amblyomma americanum</name>
    <name type="common">Lone star tick</name>
    <dbReference type="NCBI Taxonomy" id="6943"/>
    <lineage>
        <taxon>Eukaryota</taxon>
        <taxon>Metazoa</taxon>
        <taxon>Ecdysozoa</taxon>
        <taxon>Arthropoda</taxon>
        <taxon>Chelicerata</taxon>
        <taxon>Arachnida</taxon>
        <taxon>Acari</taxon>
        <taxon>Parasitiformes</taxon>
        <taxon>Ixodida</taxon>
        <taxon>Ixodoidea</taxon>
        <taxon>Ixodidae</taxon>
        <taxon>Amblyomminae</taxon>
        <taxon>Amblyomma</taxon>
    </lineage>
</organism>
<dbReference type="Gene3D" id="3.30.70.270">
    <property type="match status" value="1"/>
</dbReference>
<proteinExistence type="predicted"/>
<dbReference type="GO" id="GO:0071897">
    <property type="term" value="P:DNA biosynthetic process"/>
    <property type="evidence" value="ECO:0007669"/>
    <property type="project" value="UniProtKB-ARBA"/>
</dbReference>
<dbReference type="PANTHER" id="PTHR37984">
    <property type="entry name" value="PROTEIN CBG26694"/>
    <property type="match status" value="1"/>
</dbReference>
<dbReference type="InterPro" id="IPR043502">
    <property type="entry name" value="DNA/RNA_pol_sf"/>
</dbReference>
<gene>
    <name evidence="1" type="ORF">V5799_025025</name>
</gene>
<evidence type="ECO:0000313" key="1">
    <source>
        <dbReference type="EMBL" id="KAK8771734.1"/>
    </source>
</evidence>
<sequence>MLKPKCDAKVVVNHNDQTVELLLYVVDTSGLLAREWLQGIRLDWKKLVFVKNLSPSRENSRFWQQKPEALLDSHSGLFKDELGTITEERAVLVLREGTQPKFANARSVPFTLQGAVEAELPKIEKLGIITPVATSDSGTPLVPEVKRDGGLRLCGDYKTTVNPCLEVGRYPLIRIDDLLAALAGGEEFSEIDFCRAYQQVVMAESSQKLLMLNTHKACAP</sequence>